<reference evidence="7 8" key="1">
    <citation type="journal article" date="2003" name="PLoS Biol.">
        <title>The genome sequence of Caenorhabditis briggsae: a platform for comparative genomics.</title>
        <authorList>
            <person name="Stein L.D."/>
            <person name="Bao Z."/>
            <person name="Blasiar D."/>
            <person name="Blumenthal T."/>
            <person name="Brent M.R."/>
            <person name="Chen N."/>
            <person name="Chinwalla A."/>
            <person name="Clarke L."/>
            <person name="Clee C."/>
            <person name="Coghlan A."/>
            <person name="Coulson A."/>
            <person name="D'Eustachio P."/>
            <person name="Fitch D.H."/>
            <person name="Fulton L.A."/>
            <person name="Fulton R.E."/>
            <person name="Griffiths-Jones S."/>
            <person name="Harris T.W."/>
            <person name="Hillier L.W."/>
            <person name="Kamath R."/>
            <person name="Kuwabara P.E."/>
            <person name="Mardis E.R."/>
            <person name="Marra M.A."/>
            <person name="Miner T.L."/>
            <person name="Minx P."/>
            <person name="Mullikin J.C."/>
            <person name="Plumb R.W."/>
            <person name="Rogers J."/>
            <person name="Schein J.E."/>
            <person name="Sohrmann M."/>
            <person name="Spieth J."/>
            <person name="Stajich J.E."/>
            <person name="Wei C."/>
            <person name="Willey D."/>
            <person name="Wilson R.K."/>
            <person name="Durbin R."/>
            <person name="Waterston R.H."/>
        </authorList>
    </citation>
    <scope>NUCLEOTIDE SEQUENCE [LARGE SCALE GENOMIC DNA]</scope>
    <source>
        <strain evidence="7 8">AF16</strain>
    </source>
</reference>
<dbReference type="SUPFAM" id="SSF54980">
    <property type="entry name" value="EF-G C-terminal domain-like"/>
    <property type="match status" value="2"/>
</dbReference>
<reference evidence="7 8" key="2">
    <citation type="journal article" date="2011" name="PLoS Genet.">
        <title>Caenorhabditis briggsae recombinant inbred line genotypes reveal inter-strain incompatibility and the evolution of recombination.</title>
        <authorList>
            <person name="Ross J.A."/>
            <person name="Koboldt D.C."/>
            <person name="Staisch J.E."/>
            <person name="Chamberlin H.M."/>
            <person name="Gupta B.P."/>
            <person name="Miller R.D."/>
            <person name="Baird S.E."/>
            <person name="Haag E.S."/>
        </authorList>
    </citation>
    <scope>NUCLEOTIDE SEQUENCE [LARGE SCALE GENOMIC DNA]</scope>
    <source>
        <strain evidence="7 8">AF16</strain>
    </source>
</reference>
<organism evidence="7 8">
    <name type="scientific">Caenorhabditis briggsae</name>
    <dbReference type="NCBI Taxonomy" id="6238"/>
    <lineage>
        <taxon>Eukaryota</taxon>
        <taxon>Metazoa</taxon>
        <taxon>Ecdysozoa</taxon>
        <taxon>Nematoda</taxon>
        <taxon>Chromadorea</taxon>
        <taxon>Rhabditida</taxon>
        <taxon>Rhabditina</taxon>
        <taxon>Rhabditomorpha</taxon>
        <taxon>Rhabditoidea</taxon>
        <taxon>Rhabditidae</taxon>
        <taxon>Peloderinae</taxon>
        <taxon>Caenorhabditis</taxon>
    </lineage>
</organism>
<dbReference type="GO" id="GO:0043022">
    <property type="term" value="F:ribosome binding"/>
    <property type="evidence" value="ECO:0000318"/>
    <property type="project" value="GO_Central"/>
</dbReference>
<dbReference type="InterPro" id="IPR009000">
    <property type="entry name" value="Transl_B-barrel_sf"/>
</dbReference>
<dbReference type="Gene3D" id="3.40.50.300">
    <property type="entry name" value="P-loop containing nucleotide triphosphate hydrolases"/>
    <property type="match status" value="1"/>
</dbReference>
<dbReference type="GO" id="GO:0005525">
    <property type="term" value="F:GTP binding"/>
    <property type="evidence" value="ECO:0007669"/>
    <property type="project" value="UniProtKB-KW"/>
</dbReference>
<dbReference type="InterPro" id="IPR000795">
    <property type="entry name" value="T_Tr_GTP-bd_dom"/>
</dbReference>
<evidence type="ECO:0000313" key="8">
    <source>
        <dbReference type="Proteomes" id="UP000008549"/>
    </source>
</evidence>
<keyword evidence="3" id="KW-0378">Hydrolase</keyword>
<dbReference type="Gene3D" id="3.30.70.870">
    <property type="entry name" value="Elongation Factor G (Translational Gtpase), domain 3"/>
    <property type="match status" value="1"/>
</dbReference>
<gene>
    <name evidence="7 9" type="ORF">CBG03843</name>
    <name evidence="7" type="ORF">CBG_03843</name>
</gene>
<evidence type="ECO:0000256" key="5">
    <source>
        <dbReference type="ARBA" id="ARBA00081809"/>
    </source>
</evidence>
<dbReference type="FunFam" id="3.40.50.300:FF:001718">
    <property type="entry name" value="Elongation factor Tu, putative"/>
    <property type="match status" value="1"/>
</dbReference>
<dbReference type="InterPro" id="IPR005225">
    <property type="entry name" value="Small_GTP-bd"/>
</dbReference>
<evidence type="ECO:0000256" key="2">
    <source>
        <dbReference type="ARBA" id="ARBA00022741"/>
    </source>
</evidence>
<evidence type="ECO:0000256" key="3">
    <source>
        <dbReference type="ARBA" id="ARBA00022801"/>
    </source>
</evidence>
<protein>
    <recommendedName>
        <fullName evidence="5">Elongation factor-like 1</fullName>
    </recommendedName>
</protein>
<dbReference type="EMBL" id="HE600906">
    <property type="protein sequence ID" value="CAP24666.2"/>
    <property type="molecule type" value="Genomic_DNA"/>
</dbReference>
<keyword evidence="1" id="KW-0690">Ribosome biogenesis</keyword>
<dbReference type="GO" id="GO:1990904">
    <property type="term" value="C:ribonucleoprotein complex"/>
    <property type="evidence" value="ECO:0000318"/>
    <property type="project" value="GO_Central"/>
</dbReference>
<dbReference type="GO" id="GO:0005829">
    <property type="term" value="C:cytosol"/>
    <property type="evidence" value="ECO:0000318"/>
    <property type="project" value="GO_Central"/>
</dbReference>
<dbReference type="InterPro" id="IPR035647">
    <property type="entry name" value="EFG_III/V"/>
</dbReference>
<dbReference type="AlphaFoldDB" id="A8WWW3"/>
<evidence type="ECO:0000256" key="1">
    <source>
        <dbReference type="ARBA" id="ARBA00022517"/>
    </source>
</evidence>
<feature type="domain" description="Tr-type G" evidence="6">
    <location>
        <begin position="18"/>
        <end position="241"/>
    </location>
</feature>
<dbReference type="OMA" id="FARCDIQ"/>
<dbReference type="KEGG" id="cbr:CBG_03843"/>
<dbReference type="FunFam" id="3.30.70.870:FF:000002">
    <property type="entry name" value="Translation elongation factor 2"/>
    <property type="match status" value="1"/>
</dbReference>
<dbReference type="InterPro" id="IPR027417">
    <property type="entry name" value="P-loop_NTPase"/>
</dbReference>
<dbReference type="Gene3D" id="2.40.30.10">
    <property type="entry name" value="Translation factors"/>
    <property type="match status" value="1"/>
</dbReference>
<dbReference type="Pfam" id="PF00679">
    <property type="entry name" value="EFG_C"/>
    <property type="match status" value="1"/>
</dbReference>
<dbReference type="InterPro" id="IPR014721">
    <property type="entry name" value="Ribsml_uS5_D2-typ_fold_subgr"/>
</dbReference>
<dbReference type="CTD" id="8581272"/>
<dbReference type="Gene3D" id="3.30.230.10">
    <property type="match status" value="1"/>
</dbReference>
<dbReference type="STRING" id="6238.A8WWW3"/>
<dbReference type="RefSeq" id="XP_045092498.1">
    <property type="nucleotide sequence ID" value="XM_045244938.1"/>
</dbReference>
<sequence>MESLETALKLAAASKPAEHIRNVCLVAHVDHGKTSFADSLVSANAVISSRMAGKLRYMDSREDEQTRGITMKSSGISLLCEPLLINLIDSPGHVDFSGEVTSALILSDIALLLVDVIEGICSQTEALIRQVIRNGQVMILVINKIDRLRVELKMSSSEAYQHMARLIEGVNSCISQVLGGIVLEDDTWGNIEEAEEKLHFDPAKGNVIFSSALHSYAFGCEDFATLAAEKMKVEKSILLPAMFGDFWIDSTGTIRDSAAAKNKATMFERIVLEPLWKLHDLGLVDNDVTLLSEAAKKLGFTLKSRRANEAFDELMRSWLPLPKASFRAVARAPNVRSTFETQHRLDHLTGHRLDHPLRPFVLGCDSTRMTIVFVVKLLQTEDKSLNSRRAICRILSGTLRKGDKLFVLQQHGSSEVTSTKIDRISILRGRDTIPTDTVTSGMVCAIDAEILLQNTTLCSESDYPCLKIGSQTGEALVRVSVSTQQLDDMVELREKLKLLALLDTSLKVMELENGELAMVTAGEVHLQKCIKDLNDLGLVDLDVSEPIVPFMETVMEDVNLSAPQITEQETDCRIRDALHIKLRIAPLGSTVIEFLGKNAILLFAIRRGEADQTEVDDFQRKLTLVCTESLPTLKGTWWYRKPKDLIETMIERIWAFGPDRARSNILFNNVESYDRDLIWRKTEFGVRRYDQALVGGFELFCNSGPLCNEIMHGVAVIVEEWTVDEEDGAIGGQMMSAMKATCSAAAKKLALRLVAAMYKCTVTTASQALGKVHAVLSQRKSKVGEGSWISFGWSVLSPVLSEDINEATNLFEVVSLMPVVESFSFCDQLRKFTSGMASAQLQFSHWQVIDEDPYWTPTTLEEVEEFGLKGDSPNHARGYMDAVKRRKGLPTEDLIVESAEKQRNLKKNK</sequence>
<dbReference type="SUPFAM" id="SSF54211">
    <property type="entry name" value="Ribosomal protein S5 domain 2-like"/>
    <property type="match status" value="1"/>
</dbReference>
<dbReference type="NCBIfam" id="TIGR00231">
    <property type="entry name" value="small_GTP"/>
    <property type="match status" value="1"/>
</dbReference>
<dbReference type="Pfam" id="PF25118">
    <property type="entry name" value="EFL1"/>
    <property type="match status" value="1"/>
</dbReference>
<dbReference type="PANTHER" id="PTHR42908">
    <property type="entry name" value="TRANSLATION ELONGATION FACTOR-RELATED"/>
    <property type="match status" value="1"/>
</dbReference>
<dbReference type="eggNOG" id="KOG0467">
    <property type="taxonomic scope" value="Eukaryota"/>
</dbReference>
<keyword evidence="2" id="KW-0547">Nucleotide-binding</keyword>
<dbReference type="CDD" id="cd04096">
    <property type="entry name" value="eEF2_snRNP_like_C"/>
    <property type="match status" value="1"/>
</dbReference>
<dbReference type="WormBase" id="CBG03843">
    <property type="protein sequence ID" value="CBP38902"/>
    <property type="gene ID" value="WBGene00026620"/>
</dbReference>
<dbReference type="InterPro" id="IPR020568">
    <property type="entry name" value="Ribosomal_Su5_D2-typ_SF"/>
</dbReference>
<dbReference type="PROSITE" id="PS51722">
    <property type="entry name" value="G_TR_2"/>
    <property type="match status" value="1"/>
</dbReference>
<dbReference type="InterPro" id="IPR056752">
    <property type="entry name" value="EFL1"/>
</dbReference>
<dbReference type="InParanoid" id="A8WWW3"/>
<dbReference type="CDD" id="cd01681">
    <property type="entry name" value="aeEF2_snRNP_like_IV"/>
    <property type="match status" value="1"/>
</dbReference>
<dbReference type="Gene3D" id="3.30.70.240">
    <property type="match status" value="1"/>
</dbReference>
<evidence type="ECO:0000259" key="6">
    <source>
        <dbReference type="PROSITE" id="PS51722"/>
    </source>
</evidence>
<dbReference type="FunFam" id="3.30.70.240:FF:000006">
    <property type="entry name" value="Elongation factor like GTPase 1"/>
    <property type="match status" value="1"/>
</dbReference>
<dbReference type="SMART" id="SM00838">
    <property type="entry name" value="EFG_C"/>
    <property type="match status" value="1"/>
</dbReference>
<evidence type="ECO:0000313" key="7">
    <source>
        <dbReference type="EMBL" id="CAP24666.2"/>
    </source>
</evidence>
<proteinExistence type="predicted"/>
<dbReference type="FunCoup" id="A8WWW3">
    <property type="interactions" value="2400"/>
</dbReference>
<dbReference type="PANTHER" id="PTHR42908:SF3">
    <property type="entry name" value="ELONGATION FACTOR-LIKE GTPASE 1"/>
    <property type="match status" value="1"/>
</dbReference>
<dbReference type="HOGENOM" id="CLU_002794_3_1_1"/>
<dbReference type="GeneID" id="8581272"/>
<evidence type="ECO:0000313" key="9">
    <source>
        <dbReference type="WormBase" id="CBG03843"/>
    </source>
</evidence>
<dbReference type="PRINTS" id="PR00315">
    <property type="entry name" value="ELONGATNFCT"/>
</dbReference>
<dbReference type="Pfam" id="PF00009">
    <property type="entry name" value="GTP_EFTU"/>
    <property type="match status" value="1"/>
</dbReference>
<name>A8WWW3_CAEBR</name>
<dbReference type="GO" id="GO:0003924">
    <property type="term" value="F:GTPase activity"/>
    <property type="evidence" value="ECO:0000318"/>
    <property type="project" value="GO_Central"/>
</dbReference>
<dbReference type="SUPFAM" id="SSF52540">
    <property type="entry name" value="P-loop containing nucleoside triphosphate hydrolases"/>
    <property type="match status" value="1"/>
</dbReference>
<dbReference type="FunFam" id="3.30.230.10:FF:000217">
    <property type="entry name" value="Protein CBG03843"/>
    <property type="match status" value="1"/>
</dbReference>
<dbReference type="InterPro" id="IPR000640">
    <property type="entry name" value="EFG_V-like"/>
</dbReference>
<evidence type="ECO:0000256" key="4">
    <source>
        <dbReference type="ARBA" id="ARBA00023134"/>
    </source>
</evidence>
<dbReference type="Proteomes" id="UP000008549">
    <property type="component" value="Unassembled WGS sequence"/>
</dbReference>
<dbReference type="GO" id="GO:0042256">
    <property type="term" value="P:cytosolic ribosome assembly"/>
    <property type="evidence" value="ECO:0000318"/>
    <property type="project" value="GO_Central"/>
</dbReference>
<keyword evidence="4" id="KW-0342">GTP-binding</keyword>
<dbReference type="SUPFAM" id="SSF50447">
    <property type="entry name" value="Translation proteins"/>
    <property type="match status" value="1"/>
</dbReference>
<accession>A8WWW3</accession>
<keyword evidence="8" id="KW-1185">Reference proteome</keyword>